<name>A0A9P6R149_9FUNG</name>
<feature type="compositionally biased region" description="Polar residues" evidence="1">
    <location>
        <begin position="49"/>
        <end position="88"/>
    </location>
</feature>
<feature type="compositionally biased region" description="Polar residues" evidence="1">
    <location>
        <begin position="582"/>
        <end position="596"/>
    </location>
</feature>
<evidence type="ECO:0000313" key="2">
    <source>
        <dbReference type="EMBL" id="KAG0310525.1"/>
    </source>
</evidence>
<evidence type="ECO:0000313" key="3">
    <source>
        <dbReference type="Proteomes" id="UP000823405"/>
    </source>
</evidence>
<dbReference type="AlphaFoldDB" id="A0A9P6R149"/>
<feature type="compositionally biased region" description="Low complexity" evidence="1">
    <location>
        <begin position="257"/>
        <end position="268"/>
    </location>
</feature>
<feature type="region of interest" description="Disordered" evidence="1">
    <location>
        <begin position="1"/>
        <end position="97"/>
    </location>
</feature>
<sequence>MWSAKDKQNKRQRPPTPRWDPSVAISPTASLLHQRRVDPKFGRPPPPQLTKSDNHLQTTPPQSSSDMQNFPTSSHQQNHPQDSPSVNSPLPMDSGHFTAVQDPITTLQQLQQLDRTRTTTADPRHVSFLTEPYHTSKDDTLLAIHSLPQWSIAQPTPRTRELTPPTSLLSLTFSPPLLPWNSHVVSPFPHRSHSDQSDLLAADSHTADETDLHSDSSCSARINHPKSARGKCPRPDFGGTNLALLRSSRLSIVETAGSSEDQSSSSGQTPASKIPLARGSSTGRKITAYPGSSSSSSITPSAGSSSVTLSPLSDEHRTEMDAQIHRYNLGNEHRVRYIMDERLPTLFKSCDVLVGSILEDPRWASVTSGPVHDFGRLPAREFRTPHVPAGWQPSKIMAEETPCLDNRDGIQQSAVLSSMVDLAEDIDQFKSDAHLEDINEDEEGTPAEEQTTRDDRDMENTPPPTNLSHQEATNSSEYDPYFIKSSGSGSPLLKTHVPHLPPPKTPTEVSPLLKPSELKSPPFKALYLEQHSVNPSFEASLPFATSSHDSDSKLSPQHSNSSQGISSCESTGSGQKRKRGEGSSSEPSKATRTNDYLQIGGAGTRGECAAPDGRADTEPGPTVTFREHQVANADPTNGPTTPFVGTSGRQSAEKVDSGGLIYKKQSVPRPLVEKDRPSSKSPHARSVSSQAKTLKLDAELNRCMHSFSDCCVQLLIYLQRPVQIASLSERNDIFDYAPSKMSTPIHYSGRSGEPEPPTPPTFPHAPLSVKMKLKEEVKKLIKGGNDIFIAWEKYHAERAELLNKMETCRSIVGYRNARSSGSDGHVFVGEGSGMAIEGMEQVDTEESPLAQLEQCLELMDMRHSSSVRYGALELQSSCAALYQMLRTVFA</sequence>
<proteinExistence type="predicted"/>
<protein>
    <submittedName>
        <fullName evidence="2">Uncharacterized protein</fullName>
    </submittedName>
</protein>
<feature type="compositionally biased region" description="Polar residues" evidence="1">
    <location>
        <begin position="543"/>
        <end position="574"/>
    </location>
</feature>
<reference evidence="2" key="1">
    <citation type="journal article" date="2020" name="Fungal Divers.">
        <title>Resolving the Mortierellaceae phylogeny through synthesis of multi-gene phylogenetics and phylogenomics.</title>
        <authorList>
            <person name="Vandepol N."/>
            <person name="Liber J."/>
            <person name="Desiro A."/>
            <person name="Na H."/>
            <person name="Kennedy M."/>
            <person name="Barry K."/>
            <person name="Grigoriev I.V."/>
            <person name="Miller A.N."/>
            <person name="O'Donnell K."/>
            <person name="Stajich J.E."/>
            <person name="Bonito G."/>
        </authorList>
    </citation>
    <scope>NUCLEOTIDE SEQUENCE</scope>
    <source>
        <strain evidence="2">NVP60</strain>
    </source>
</reference>
<gene>
    <name evidence="2" type="ORF">BGZ97_012503</name>
</gene>
<feature type="compositionally biased region" description="Low complexity" evidence="1">
    <location>
        <begin position="286"/>
        <end position="306"/>
    </location>
</feature>
<dbReference type="EMBL" id="JAAAIN010000827">
    <property type="protein sequence ID" value="KAG0310525.1"/>
    <property type="molecule type" value="Genomic_DNA"/>
</dbReference>
<feature type="compositionally biased region" description="Polar residues" evidence="1">
    <location>
        <begin position="634"/>
        <end position="650"/>
    </location>
</feature>
<feature type="region of interest" description="Disordered" evidence="1">
    <location>
        <begin position="543"/>
        <end position="691"/>
    </location>
</feature>
<dbReference type="OrthoDB" id="2439370at2759"/>
<comment type="caution">
    <text evidence="2">The sequence shown here is derived from an EMBL/GenBank/DDBJ whole genome shotgun (WGS) entry which is preliminary data.</text>
</comment>
<feature type="compositionally biased region" description="Basic residues" evidence="1">
    <location>
        <begin position="223"/>
        <end position="232"/>
    </location>
</feature>
<keyword evidence="3" id="KW-1185">Reference proteome</keyword>
<feature type="compositionally biased region" description="Basic and acidic residues" evidence="1">
    <location>
        <begin position="450"/>
        <end position="459"/>
    </location>
</feature>
<evidence type="ECO:0000256" key="1">
    <source>
        <dbReference type="SAM" id="MobiDB-lite"/>
    </source>
</evidence>
<organism evidence="2 3">
    <name type="scientific">Linnemannia gamsii</name>
    <dbReference type="NCBI Taxonomy" id="64522"/>
    <lineage>
        <taxon>Eukaryota</taxon>
        <taxon>Fungi</taxon>
        <taxon>Fungi incertae sedis</taxon>
        <taxon>Mucoromycota</taxon>
        <taxon>Mortierellomycotina</taxon>
        <taxon>Mortierellomycetes</taxon>
        <taxon>Mortierellales</taxon>
        <taxon>Mortierellaceae</taxon>
        <taxon>Linnemannia</taxon>
    </lineage>
</organism>
<feature type="compositionally biased region" description="Basic and acidic residues" evidence="1">
    <location>
        <begin position="205"/>
        <end position="214"/>
    </location>
</feature>
<accession>A0A9P6R149</accession>
<dbReference type="Proteomes" id="UP000823405">
    <property type="component" value="Unassembled WGS sequence"/>
</dbReference>
<feature type="compositionally biased region" description="Polar residues" evidence="1">
    <location>
        <begin position="466"/>
        <end position="477"/>
    </location>
</feature>
<feature type="region of interest" description="Disordered" evidence="1">
    <location>
        <begin position="205"/>
        <end position="236"/>
    </location>
</feature>
<feature type="region of interest" description="Disordered" evidence="1">
    <location>
        <begin position="254"/>
        <end position="316"/>
    </location>
</feature>
<feature type="region of interest" description="Disordered" evidence="1">
    <location>
        <begin position="434"/>
        <end position="516"/>
    </location>
</feature>